<proteinExistence type="predicted"/>
<dbReference type="InterPro" id="IPR014914">
    <property type="entry name" value="RES_dom"/>
</dbReference>
<evidence type="ECO:0000259" key="1">
    <source>
        <dbReference type="Pfam" id="PF08808"/>
    </source>
</evidence>
<organism evidence="2 3">
    <name type="scientific">Rhodococcus opacus</name>
    <name type="common">Nocardia opaca</name>
    <dbReference type="NCBI Taxonomy" id="37919"/>
    <lineage>
        <taxon>Bacteria</taxon>
        <taxon>Bacillati</taxon>
        <taxon>Actinomycetota</taxon>
        <taxon>Actinomycetes</taxon>
        <taxon>Mycobacteriales</taxon>
        <taxon>Nocardiaceae</taxon>
        <taxon>Rhodococcus</taxon>
    </lineage>
</organism>
<reference evidence="3" key="1">
    <citation type="submission" date="2018-02" db="EMBL/GenBank/DDBJ databases">
        <title>Draft genome sequencing of Rhodococcus opacus KU647198.</title>
        <authorList>
            <person name="Zheng B.-X."/>
        </authorList>
    </citation>
    <scope>NUCLEOTIDE SEQUENCE [LARGE SCALE GENOMIC DNA]</scope>
    <source>
        <strain evidence="3">04-OD7</strain>
    </source>
</reference>
<evidence type="ECO:0000313" key="2">
    <source>
        <dbReference type="EMBL" id="PQP17947.1"/>
    </source>
</evidence>
<sequence length="234" mass="25905">MVKPLPAPTRPLPSADHRWTWTPTNPTATAWFRIYHRDRFTPNGITFRRFGPLARFDHHTPTPPAMDPDERAVLYLAVDLATSACEVFGEAGVAALCPHWRITQVRPVRDIVTYDLTTPGAALAIGALPALAAGNEHRGLTQQWARAIYEDQPAATKVDGIRYRTAYNDDHALALWDCGNAITVAHDRTGQPLDLPLTHPHIHPRLLAALTPRHITVTHTDETHCPNCQRAAAP</sequence>
<feature type="domain" description="RES" evidence="1">
    <location>
        <begin position="32"/>
        <end position="195"/>
    </location>
</feature>
<evidence type="ECO:0000313" key="3">
    <source>
        <dbReference type="Proteomes" id="UP000239290"/>
    </source>
</evidence>
<dbReference type="EMBL" id="PUIO01000052">
    <property type="protein sequence ID" value="PQP17947.1"/>
    <property type="molecule type" value="Genomic_DNA"/>
</dbReference>
<dbReference type="Proteomes" id="UP000239290">
    <property type="component" value="Unassembled WGS sequence"/>
</dbReference>
<name>A0A2S8IT53_RHOOP</name>
<gene>
    <name evidence="2" type="ORF">C5613_33220</name>
</gene>
<dbReference type="Pfam" id="PF08808">
    <property type="entry name" value="RES"/>
    <property type="match status" value="1"/>
</dbReference>
<comment type="caution">
    <text evidence="2">The sequence shown here is derived from an EMBL/GenBank/DDBJ whole genome shotgun (WGS) entry which is preliminary data.</text>
</comment>
<dbReference type="RefSeq" id="WP_105421033.1">
    <property type="nucleotide sequence ID" value="NZ_PUIO01000052.1"/>
</dbReference>
<dbReference type="AlphaFoldDB" id="A0A2S8IT53"/>
<accession>A0A2S8IT53</accession>
<protein>
    <submittedName>
        <fullName evidence="2">RES domain-containing protein</fullName>
    </submittedName>
</protein>